<reference evidence="8" key="1">
    <citation type="submission" date="2023-04" db="EMBL/GenBank/DDBJ databases">
        <title>Aspergillus oryzae var. brunneus NBRC 4377.</title>
        <authorList>
            <person name="Ichikawa N."/>
            <person name="Sato H."/>
            <person name="Tonouchi N."/>
        </authorList>
    </citation>
    <scope>NUCLEOTIDE SEQUENCE</scope>
    <source>
        <strain evidence="8">NBRC 4377</strain>
    </source>
</reference>
<comment type="caution">
    <text evidence="8">The sequence shown here is derived from an EMBL/GenBank/DDBJ whole genome shotgun (WGS) entry which is preliminary data.</text>
</comment>
<dbReference type="Gene3D" id="3.90.1150.10">
    <property type="entry name" value="Aspartate Aminotransferase, domain 1"/>
    <property type="match status" value="1"/>
</dbReference>
<dbReference type="Proteomes" id="UP001165189">
    <property type="component" value="Unassembled WGS sequence"/>
</dbReference>
<feature type="transmembrane region" description="Helical" evidence="7">
    <location>
        <begin position="522"/>
        <end position="540"/>
    </location>
</feature>
<dbReference type="InterPro" id="IPR005814">
    <property type="entry name" value="Aminotrans_3"/>
</dbReference>
<dbReference type="Gene3D" id="1.20.1740.10">
    <property type="entry name" value="Amino acid/polyamine transporter I"/>
    <property type="match status" value="1"/>
</dbReference>
<dbReference type="InterPro" id="IPR015424">
    <property type="entry name" value="PyrdxlP-dep_Trfase"/>
</dbReference>
<evidence type="ECO:0000256" key="6">
    <source>
        <dbReference type="ARBA" id="ARBA00023136"/>
    </source>
</evidence>
<name>A0ABQ6K9C5_ASPOZ</name>
<dbReference type="SUPFAM" id="SSF53383">
    <property type="entry name" value="PLP-dependent transferases"/>
    <property type="match status" value="1"/>
</dbReference>
<dbReference type="InterPro" id="IPR002293">
    <property type="entry name" value="AA/rel_permease1"/>
</dbReference>
<keyword evidence="6 7" id="KW-0472">Membrane</keyword>
<evidence type="ECO:0000256" key="7">
    <source>
        <dbReference type="SAM" id="Phobius"/>
    </source>
</evidence>
<keyword evidence="5 7" id="KW-1133">Transmembrane helix</keyword>
<keyword evidence="3 7" id="KW-0812">Transmembrane</keyword>
<evidence type="ECO:0000256" key="1">
    <source>
        <dbReference type="ARBA" id="ARBA00001933"/>
    </source>
</evidence>
<accession>A0ABQ6K9C5</accession>
<protein>
    <submittedName>
        <fullName evidence="8">Unnamed protein product</fullName>
    </submittedName>
</protein>
<organism evidence="8 9">
    <name type="scientific">Aspergillus oryzae var. brunneus</name>
    <dbReference type="NCBI Taxonomy" id="332754"/>
    <lineage>
        <taxon>Eukaryota</taxon>
        <taxon>Fungi</taxon>
        <taxon>Dikarya</taxon>
        <taxon>Ascomycota</taxon>
        <taxon>Pezizomycotina</taxon>
        <taxon>Eurotiomycetes</taxon>
        <taxon>Eurotiomycetidae</taxon>
        <taxon>Eurotiales</taxon>
        <taxon>Aspergillaceae</taxon>
        <taxon>Aspergillus</taxon>
        <taxon>Aspergillus subgen. Circumdati</taxon>
    </lineage>
</organism>
<dbReference type="InterPro" id="IPR015422">
    <property type="entry name" value="PyrdxlP-dep_Trfase_small"/>
</dbReference>
<dbReference type="InterPro" id="IPR015421">
    <property type="entry name" value="PyrdxlP-dep_Trfase_major"/>
</dbReference>
<evidence type="ECO:0000256" key="3">
    <source>
        <dbReference type="ARBA" id="ARBA00022692"/>
    </source>
</evidence>
<comment type="cofactor">
    <cofactor evidence="1">
        <name>pyridoxal 5'-phosphate</name>
        <dbReference type="ChEBI" id="CHEBI:597326"/>
    </cofactor>
</comment>
<evidence type="ECO:0000256" key="4">
    <source>
        <dbReference type="ARBA" id="ARBA00022898"/>
    </source>
</evidence>
<keyword evidence="4" id="KW-0663">Pyridoxal phosphate</keyword>
<keyword evidence="9" id="KW-1185">Reference proteome</keyword>
<evidence type="ECO:0000256" key="5">
    <source>
        <dbReference type="ARBA" id="ARBA00022989"/>
    </source>
</evidence>
<feature type="transmembrane region" description="Helical" evidence="7">
    <location>
        <begin position="546"/>
        <end position="565"/>
    </location>
</feature>
<evidence type="ECO:0000313" key="8">
    <source>
        <dbReference type="EMBL" id="GMG40806.1"/>
    </source>
</evidence>
<dbReference type="Pfam" id="PF00202">
    <property type="entry name" value="Aminotran_3"/>
    <property type="match status" value="1"/>
</dbReference>
<gene>
    <name evidence="8" type="ORF">Aory05_000007300</name>
</gene>
<dbReference type="PANTHER" id="PTHR43713">
    <property type="entry name" value="GLUTAMATE-1-SEMIALDEHYDE 2,1-AMINOMUTASE"/>
    <property type="match status" value="1"/>
</dbReference>
<sequence length="688" mass="75290">MAESITTLKQQLIDEFIQANPKSKAAFDRARNALPAGNTRSVLWSEPFPLTLQSGNGAHVTSVDGQEYLDFVSDFTAGLYGHSHPVIKQAVKDALATGFSLGGVVEKEAQLGEILQTRFKSIERVRFCNSGTEANTFALATAKAFTGRNKILVFDSGYHGGTISFHGTTPNPMNLPHEFVVGAFNDIERTQSLVDNSLAAILIEPMQMAGGVRPASIEFLRFLRESATKVGAVLIFDEVVTSRLHYHGLQGAREVYPDMTTLGKYLGGGFPFGAFGGRADIMEQFNPIAHGRSVLHHSGTFNNNIFTMTAAVAAAELVTEQSLAELNKLGDDLRATGNSIVQQAGLKDIVFVGYGSTVGMGFLGDRGQVLREVFYFTLVKQGILMGRRGFLCLNLAHTKEHIDRFLDVVKVFAEQHRADCDLSHRILSNIIWWLLGTFLVRTDSSNLCKTQGNTDIFRGWIIPNVILIPEVLAIAELASSMPVNGSFYWWAGALAPPGWSHAISFVTGWLNVFTMFASTASFAYAVASSLSYAVTIAAPSMAWTNAQIMCLSLAVIVVWSGVMTLKLERIASVYIAMVQNRPFASARTVFGEYTNFSDWGLGVSVPYSWFCTLWVNSAWMVPVYVAEETHDASREIPKSLWYTFSITAVIGMIICLISAFCINDIEAAAADERHVFEDSFKGVHANPL</sequence>
<dbReference type="PANTHER" id="PTHR43713:SF3">
    <property type="entry name" value="GLUTAMATE-1-SEMIALDEHYDE 2,1-AMINOMUTASE 1, CHLOROPLASTIC-RELATED"/>
    <property type="match status" value="1"/>
</dbReference>
<evidence type="ECO:0000256" key="2">
    <source>
        <dbReference type="ARBA" id="ARBA00004141"/>
    </source>
</evidence>
<dbReference type="Pfam" id="PF13520">
    <property type="entry name" value="AA_permease_2"/>
    <property type="match status" value="1"/>
</dbReference>
<comment type="subcellular location">
    <subcellularLocation>
        <location evidence="2">Membrane</location>
        <topology evidence="2">Multi-pass membrane protein</topology>
    </subcellularLocation>
</comment>
<dbReference type="Gene3D" id="3.40.640.10">
    <property type="entry name" value="Type I PLP-dependent aspartate aminotransferase-like (Major domain)"/>
    <property type="match status" value="1"/>
</dbReference>
<feature type="transmembrane region" description="Helical" evidence="7">
    <location>
        <begin position="487"/>
        <end position="510"/>
    </location>
</feature>
<dbReference type="EMBL" id="BSYB01000001">
    <property type="protein sequence ID" value="GMG40806.1"/>
    <property type="molecule type" value="Genomic_DNA"/>
</dbReference>
<feature type="transmembrane region" description="Helical" evidence="7">
    <location>
        <begin position="640"/>
        <end position="660"/>
    </location>
</feature>
<proteinExistence type="predicted"/>
<evidence type="ECO:0000313" key="9">
    <source>
        <dbReference type="Proteomes" id="UP001165189"/>
    </source>
</evidence>